<proteinExistence type="predicted"/>
<accession>A0A382VGU1</accession>
<dbReference type="EMBL" id="UINC01151568">
    <property type="protein sequence ID" value="SVD45255.1"/>
    <property type="molecule type" value="Genomic_DNA"/>
</dbReference>
<dbReference type="AlphaFoldDB" id="A0A382VGU1"/>
<name>A0A382VGU1_9ZZZZ</name>
<feature type="non-terminal residue" evidence="1">
    <location>
        <position position="1"/>
    </location>
</feature>
<protein>
    <submittedName>
        <fullName evidence="1">Uncharacterized protein</fullName>
    </submittedName>
</protein>
<organism evidence="1">
    <name type="scientific">marine metagenome</name>
    <dbReference type="NCBI Taxonomy" id="408172"/>
    <lineage>
        <taxon>unclassified sequences</taxon>
        <taxon>metagenomes</taxon>
        <taxon>ecological metagenomes</taxon>
    </lineage>
</organism>
<gene>
    <name evidence="1" type="ORF">METZ01_LOCUS398109</name>
</gene>
<feature type="non-terminal residue" evidence="1">
    <location>
        <position position="32"/>
    </location>
</feature>
<evidence type="ECO:0000313" key="1">
    <source>
        <dbReference type="EMBL" id="SVD45255.1"/>
    </source>
</evidence>
<sequence length="32" mass="3326">VLSTGAVTAVTVAKSNDWNLARSARFAIAYDG</sequence>
<reference evidence="1" key="1">
    <citation type="submission" date="2018-05" db="EMBL/GenBank/DDBJ databases">
        <authorList>
            <person name="Lanie J.A."/>
            <person name="Ng W.-L."/>
            <person name="Kazmierczak K.M."/>
            <person name="Andrzejewski T.M."/>
            <person name="Davidsen T.M."/>
            <person name="Wayne K.J."/>
            <person name="Tettelin H."/>
            <person name="Glass J.I."/>
            <person name="Rusch D."/>
            <person name="Podicherti R."/>
            <person name="Tsui H.-C.T."/>
            <person name="Winkler M.E."/>
        </authorList>
    </citation>
    <scope>NUCLEOTIDE SEQUENCE</scope>
</reference>